<accession>A0A2T3AYJ8</accession>
<feature type="region of interest" description="Disordered" evidence="1">
    <location>
        <begin position="1"/>
        <end position="31"/>
    </location>
</feature>
<name>A0A2T3AYJ8_AMORE</name>
<evidence type="ECO:0000313" key="3">
    <source>
        <dbReference type="Proteomes" id="UP000241818"/>
    </source>
</evidence>
<gene>
    <name evidence="2" type="ORF">M430DRAFT_20445</name>
</gene>
<keyword evidence="3" id="KW-1185">Reference proteome</keyword>
<feature type="region of interest" description="Disordered" evidence="1">
    <location>
        <begin position="128"/>
        <end position="150"/>
    </location>
</feature>
<feature type="compositionally biased region" description="Basic residues" evidence="1">
    <location>
        <begin position="132"/>
        <end position="142"/>
    </location>
</feature>
<evidence type="ECO:0000313" key="2">
    <source>
        <dbReference type="EMBL" id="PSS15138.1"/>
    </source>
</evidence>
<dbReference type="InParanoid" id="A0A2T3AYJ8"/>
<dbReference type="EMBL" id="KZ679013">
    <property type="protein sequence ID" value="PSS15138.1"/>
    <property type="molecule type" value="Genomic_DNA"/>
</dbReference>
<feature type="compositionally biased region" description="Gly residues" evidence="1">
    <location>
        <begin position="1"/>
        <end position="26"/>
    </location>
</feature>
<dbReference type="AlphaFoldDB" id="A0A2T3AYJ8"/>
<proteinExistence type="predicted"/>
<protein>
    <submittedName>
        <fullName evidence="2">Uncharacterized protein</fullName>
    </submittedName>
</protein>
<dbReference type="GeneID" id="36572382"/>
<dbReference type="RefSeq" id="XP_024719737.1">
    <property type="nucleotide sequence ID" value="XM_024864301.1"/>
</dbReference>
<reference evidence="2 3" key="1">
    <citation type="journal article" date="2018" name="New Phytol.">
        <title>Comparative genomics and transcriptomics depict ericoid mycorrhizal fungi as versatile saprotrophs and plant mutualists.</title>
        <authorList>
            <person name="Martino E."/>
            <person name="Morin E."/>
            <person name="Grelet G.A."/>
            <person name="Kuo A."/>
            <person name="Kohler A."/>
            <person name="Daghino S."/>
            <person name="Barry K.W."/>
            <person name="Cichocki N."/>
            <person name="Clum A."/>
            <person name="Dockter R.B."/>
            <person name="Hainaut M."/>
            <person name="Kuo R.C."/>
            <person name="LaButti K."/>
            <person name="Lindahl B.D."/>
            <person name="Lindquist E.A."/>
            <person name="Lipzen A."/>
            <person name="Khouja H.R."/>
            <person name="Magnuson J."/>
            <person name="Murat C."/>
            <person name="Ohm R.A."/>
            <person name="Singer S.W."/>
            <person name="Spatafora J.W."/>
            <person name="Wang M."/>
            <person name="Veneault-Fourrey C."/>
            <person name="Henrissat B."/>
            <person name="Grigoriev I.V."/>
            <person name="Martin F.M."/>
            <person name="Perotto S."/>
        </authorList>
    </citation>
    <scope>NUCLEOTIDE SEQUENCE [LARGE SCALE GENOMIC DNA]</scope>
    <source>
        <strain evidence="2 3">ATCC 22711</strain>
    </source>
</reference>
<dbReference type="Proteomes" id="UP000241818">
    <property type="component" value="Unassembled WGS sequence"/>
</dbReference>
<sequence>MRGMRSIGGGGGGGSGSAGGGRGGGGGEKKAEVKSRVQVQVQVKRCVVYGIISARYAQKPQTFSGEFTGGRAFAQTGPIGKEGIPASLLPPYRLIRLIRLIRSIRFSWQAPVIAGPVGYFSLAGPISTPPRPSHKPHNHRTLVSRNRPAQ</sequence>
<evidence type="ECO:0000256" key="1">
    <source>
        <dbReference type="SAM" id="MobiDB-lite"/>
    </source>
</evidence>
<organism evidence="2 3">
    <name type="scientific">Amorphotheca resinae ATCC 22711</name>
    <dbReference type="NCBI Taxonomy" id="857342"/>
    <lineage>
        <taxon>Eukaryota</taxon>
        <taxon>Fungi</taxon>
        <taxon>Dikarya</taxon>
        <taxon>Ascomycota</taxon>
        <taxon>Pezizomycotina</taxon>
        <taxon>Leotiomycetes</taxon>
        <taxon>Helotiales</taxon>
        <taxon>Amorphothecaceae</taxon>
        <taxon>Amorphotheca</taxon>
    </lineage>
</organism>